<dbReference type="OrthoDB" id="8596093at2"/>
<protein>
    <recommendedName>
        <fullName evidence="3">Tail fiber assembly protein</fullName>
    </recommendedName>
</protein>
<evidence type="ECO:0000313" key="2">
    <source>
        <dbReference type="Proteomes" id="UP000036890"/>
    </source>
</evidence>
<accession>A0A0L8A9N6</accession>
<comment type="caution">
    <text evidence="1">The sequence shown here is derived from an EMBL/GenBank/DDBJ whole genome shotgun (WGS) entry which is preliminary data.</text>
</comment>
<organism evidence="1 2">
    <name type="scientific">Stenotrophomonas geniculata N1</name>
    <dbReference type="NCBI Taxonomy" id="1167641"/>
    <lineage>
        <taxon>Bacteria</taxon>
        <taxon>Pseudomonadati</taxon>
        <taxon>Pseudomonadota</taxon>
        <taxon>Gammaproteobacteria</taxon>
        <taxon>Lysobacterales</taxon>
        <taxon>Lysobacteraceae</taxon>
        <taxon>Stenotrophomonas</taxon>
    </lineage>
</organism>
<dbReference type="EMBL" id="AJLO02000024">
    <property type="protein sequence ID" value="KOE99077.1"/>
    <property type="molecule type" value="Genomic_DNA"/>
</dbReference>
<evidence type="ECO:0000313" key="1">
    <source>
        <dbReference type="EMBL" id="KOE99077.1"/>
    </source>
</evidence>
<evidence type="ECO:0008006" key="3">
    <source>
        <dbReference type="Google" id="ProtNLM"/>
    </source>
</evidence>
<dbReference type="RefSeq" id="WP_010483785.1">
    <property type="nucleotide sequence ID" value="NZ_AJLO02000024.1"/>
</dbReference>
<gene>
    <name evidence="1" type="ORF">W7K_11840</name>
</gene>
<name>A0A0L8A9N6_9GAMM</name>
<proteinExistence type="predicted"/>
<reference evidence="1 2" key="1">
    <citation type="journal article" date="2012" name="J. Bacteriol.">
        <title>Genome sequence of a novel nicotine-degrading strain, Pseudomonas geniculata N1.</title>
        <authorList>
            <person name="Tang H."/>
            <person name="Yu H."/>
            <person name="Tai C."/>
            <person name="Huang K."/>
            <person name="Liu Y."/>
            <person name="Wang L."/>
            <person name="Yao Y."/>
            <person name="Wu G."/>
            <person name="Xu P."/>
        </authorList>
    </citation>
    <scope>NUCLEOTIDE SEQUENCE [LARGE SCALE GENOMIC DNA]</scope>
    <source>
        <strain evidence="1 2">N1</strain>
    </source>
</reference>
<dbReference type="AlphaFoldDB" id="A0A0L8A9N6"/>
<dbReference type="Proteomes" id="UP000036890">
    <property type="component" value="Unassembled WGS sequence"/>
</dbReference>
<sequence>MNLPTEPRFAHSYDPDTRAYMGKVRLQPSPDGAWNLPDFTVDVAPRQPAGEYQALRLAEDGSRWELVADFRNCMLWDTRTAMAVPNRLALGEPLPKDVTLSEPFKLDGTTAQYNAWNASRREWTLLPDYSSRPLWNKHDASFATPVSRGVALPPSVTDLAPPADRSYPVTFDEARAAWVMVTAPEPDPAAQPQPQPQP</sequence>